<name>A0ABD3HY03_9MARC</name>
<sequence>MSLSTDDFDVCSRLSVAKPERYFRSTHPTELTITEARERHEQVFKDGLERLEKEMNDLRRFYLEQNGFSNSPIRNAAEDEKQQQEKQSSPAFDFAVVKTTAPQASVEALLEAGYAVSRDPPPTAQRCEKLPEYIDLFAARESAEGVLM</sequence>
<evidence type="ECO:0000313" key="3">
    <source>
        <dbReference type="Proteomes" id="UP001633002"/>
    </source>
</evidence>
<dbReference type="Proteomes" id="UP001633002">
    <property type="component" value="Unassembled WGS sequence"/>
</dbReference>
<keyword evidence="3" id="KW-1185">Reference proteome</keyword>
<dbReference type="EMBL" id="JBJQOH010000003">
    <property type="protein sequence ID" value="KAL3694946.1"/>
    <property type="molecule type" value="Genomic_DNA"/>
</dbReference>
<proteinExistence type="predicted"/>
<evidence type="ECO:0000313" key="2">
    <source>
        <dbReference type="EMBL" id="KAL3694946.1"/>
    </source>
</evidence>
<comment type="caution">
    <text evidence="2">The sequence shown here is derived from an EMBL/GenBank/DDBJ whole genome shotgun (WGS) entry which is preliminary data.</text>
</comment>
<accession>A0ABD3HY03</accession>
<gene>
    <name evidence="2" type="ORF">R1sor_008597</name>
</gene>
<evidence type="ECO:0000256" key="1">
    <source>
        <dbReference type="SAM" id="MobiDB-lite"/>
    </source>
</evidence>
<protein>
    <submittedName>
        <fullName evidence="2">Uncharacterized protein</fullName>
    </submittedName>
</protein>
<feature type="region of interest" description="Disordered" evidence="1">
    <location>
        <begin position="69"/>
        <end position="90"/>
    </location>
</feature>
<reference evidence="2 3" key="1">
    <citation type="submission" date="2024-09" db="EMBL/GenBank/DDBJ databases">
        <title>Chromosome-scale assembly of Riccia sorocarpa.</title>
        <authorList>
            <person name="Paukszto L."/>
        </authorList>
    </citation>
    <scope>NUCLEOTIDE SEQUENCE [LARGE SCALE GENOMIC DNA]</scope>
    <source>
        <strain evidence="2">LP-2024</strain>
        <tissue evidence="2">Aerial parts of the thallus</tissue>
    </source>
</reference>
<organism evidence="2 3">
    <name type="scientific">Riccia sorocarpa</name>
    <dbReference type="NCBI Taxonomy" id="122646"/>
    <lineage>
        <taxon>Eukaryota</taxon>
        <taxon>Viridiplantae</taxon>
        <taxon>Streptophyta</taxon>
        <taxon>Embryophyta</taxon>
        <taxon>Marchantiophyta</taxon>
        <taxon>Marchantiopsida</taxon>
        <taxon>Marchantiidae</taxon>
        <taxon>Marchantiales</taxon>
        <taxon>Ricciaceae</taxon>
        <taxon>Riccia</taxon>
    </lineage>
</organism>
<dbReference type="AlphaFoldDB" id="A0ABD3HY03"/>